<gene>
    <name evidence="6" type="ORF">PTD2_10669</name>
</gene>
<dbReference type="GO" id="GO:1990281">
    <property type="term" value="C:efflux pump complex"/>
    <property type="evidence" value="ECO:0007669"/>
    <property type="project" value="TreeGrafter"/>
</dbReference>
<dbReference type="eggNOG" id="COG0845">
    <property type="taxonomic scope" value="Bacteria"/>
</dbReference>
<evidence type="ECO:0000256" key="3">
    <source>
        <dbReference type="SAM" id="MobiDB-lite"/>
    </source>
</evidence>
<dbReference type="InterPro" id="IPR058625">
    <property type="entry name" value="MdtA-like_BSH"/>
</dbReference>
<feature type="domain" description="Multidrug resistance protein MdtA-like barrel-sandwich hybrid" evidence="5">
    <location>
        <begin position="69"/>
        <end position="209"/>
    </location>
</feature>
<protein>
    <recommendedName>
        <fullName evidence="5">Multidrug resistance protein MdtA-like barrel-sandwich hybrid domain-containing protein</fullName>
    </recommendedName>
</protein>
<feature type="coiled-coil region" evidence="2">
    <location>
        <begin position="110"/>
        <end position="137"/>
    </location>
</feature>
<dbReference type="STRING" id="87626.PTD2_10669"/>
<dbReference type="Pfam" id="PF25917">
    <property type="entry name" value="BSH_RND"/>
    <property type="match status" value="1"/>
</dbReference>
<dbReference type="EMBL" id="AAOH01000002">
    <property type="protein sequence ID" value="EAR29272.1"/>
    <property type="molecule type" value="Genomic_DNA"/>
</dbReference>
<dbReference type="Gene3D" id="2.40.30.170">
    <property type="match status" value="1"/>
</dbReference>
<keyword evidence="4" id="KW-0472">Membrane</keyword>
<evidence type="ECO:0000256" key="4">
    <source>
        <dbReference type="SAM" id="Phobius"/>
    </source>
</evidence>
<reference evidence="6 7" key="1">
    <citation type="submission" date="2006-02" db="EMBL/GenBank/DDBJ databases">
        <authorList>
            <person name="Moran M.A."/>
            <person name="Kjelleberg S."/>
            <person name="Egan S."/>
            <person name="Saunders N."/>
            <person name="Thomas T."/>
            <person name="Ferriera S."/>
            <person name="Johnson J."/>
            <person name="Kravitz S."/>
            <person name="Halpern A."/>
            <person name="Remington K."/>
            <person name="Beeson K."/>
            <person name="Tran B."/>
            <person name="Rogers Y.-H."/>
            <person name="Friedman R."/>
            <person name="Venter J.C."/>
        </authorList>
    </citation>
    <scope>NUCLEOTIDE SEQUENCE [LARGE SCALE GENOMIC DNA]</scope>
    <source>
        <strain evidence="6 7">D2</strain>
    </source>
</reference>
<sequence>MATKKQIFIPIAIAVTAIAVAGALVAMKKPPEKKEETVILPIVKTSPAQINPISLDVKSHGLVKAKEQTQLVAQVSGQIVEVSPLFVQGGFVKEGQVLVRIDPNDYEAALTEAEASLAQARSALEIERAQAHVAQAEWDRISKNSNESIPSELYLRKPQLAEKLARYRASEAAVKRATRNLERTFVKAPYDAIIAERSISLGSVVNPGSFFGLVSATEVAEIRLPVPDKDLQYLVNHGLDSNVTLSADYAGQEVQWQAKIVRSEGVIDNKSRMTYLVAEVQDPYGQTKTAKPLRFGAYVNATIAGMQIPEATLIPQHLVKNNKVAVLNADNTLSFRTVEIVREQNNMVIATSGINFGEKIITSALEYPTEGMKLDPDTAVAKSDEKKPNVETQLAMKEE</sequence>
<keyword evidence="4" id="KW-0812">Transmembrane</keyword>
<dbReference type="PANTHER" id="PTHR30469:SF12">
    <property type="entry name" value="MULTIDRUG RESISTANCE PROTEIN MDTA"/>
    <property type="match status" value="1"/>
</dbReference>
<accession>A4C5L8</accession>
<name>A4C5L8_9GAMM</name>
<dbReference type="InterPro" id="IPR006143">
    <property type="entry name" value="RND_pump_MFP"/>
</dbReference>
<dbReference type="Gene3D" id="1.10.287.470">
    <property type="entry name" value="Helix hairpin bin"/>
    <property type="match status" value="1"/>
</dbReference>
<dbReference type="SUPFAM" id="SSF111369">
    <property type="entry name" value="HlyD-like secretion proteins"/>
    <property type="match status" value="1"/>
</dbReference>
<evidence type="ECO:0000256" key="1">
    <source>
        <dbReference type="ARBA" id="ARBA00009477"/>
    </source>
</evidence>
<dbReference type="NCBIfam" id="TIGR01730">
    <property type="entry name" value="RND_mfp"/>
    <property type="match status" value="1"/>
</dbReference>
<feature type="region of interest" description="Disordered" evidence="3">
    <location>
        <begin position="378"/>
        <end position="399"/>
    </location>
</feature>
<keyword evidence="7" id="KW-1185">Reference proteome</keyword>
<dbReference type="Gene3D" id="2.40.50.100">
    <property type="match status" value="1"/>
</dbReference>
<feature type="transmembrane region" description="Helical" evidence="4">
    <location>
        <begin position="7"/>
        <end position="27"/>
    </location>
</feature>
<evidence type="ECO:0000313" key="7">
    <source>
        <dbReference type="Proteomes" id="UP000006201"/>
    </source>
</evidence>
<comment type="similarity">
    <text evidence="1">Belongs to the membrane fusion protein (MFP) (TC 8.A.1) family.</text>
</comment>
<dbReference type="AlphaFoldDB" id="A4C5L8"/>
<feature type="compositionally biased region" description="Basic and acidic residues" evidence="3">
    <location>
        <begin position="378"/>
        <end position="389"/>
    </location>
</feature>
<dbReference type="Gene3D" id="2.40.420.20">
    <property type="match status" value="1"/>
</dbReference>
<dbReference type="RefSeq" id="WP_009837147.1">
    <property type="nucleotide sequence ID" value="NZ_AAOH01000002.1"/>
</dbReference>
<evidence type="ECO:0000259" key="5">
    <source>
        <dbReference type="Pfam" id="PF25917"/>
    </source>
</evidence>
<comment type="caution">
    <text evidence="6">The sequence shown here is derived from an EMBL/GenBank/DDBJ whole genome shotgun (WGS) entry which is preliminary data.</text>
</comment>
<keyword evidence="2" id="KW-0175">Coiled coil</keyword>
<evidence type="ECO:0000256" key="2">
    <source>
        <dbReference type="SAM" id="Coils"/>
    </source>
</evidence>
<dbReference type="Proteomes" id="UP000006201">
    <property type="component" value="Unassembled WGS sequence"/>
</dbReference>
<dbReference type="GO" id="GO:0015562">
    <property type="term" value="F:efflux transmembrane transporter activity"/>
    <property type="evidence" value="ECO:0007669"/>
    <property type="project" value="TreeGrafter"/>
</dbReference>
<dbReference type="HOGENOM" id="CLU_018816_18_2_6"/>
<organism evidence="6 7">
    <name type="scientific">Pseudoalteromonas tunicata D2</name>
    <dbReference type="NCBI Taxonomy" id="87626"/>
    <lineage>
        <taxon>Bacteria</taxon>
        <taxon>Pseudomonadati</taxon>
        <taxon>Pseudomonadota</taxon>
        <taxon>Gammaproteobacteria</taxon>
        <taxon>Alteromonadales</taxon>
        <taxon>Pseudoalteromonadaceae</taxon>
        <taxon>Pseudoalteromonas</taxon>
    </lineage>
</organism>
<proteinExistence type="inferred from homology"/>
<dbReference type="OrthoDB" id="5730196at2"/>
<keyword evidence="4" id="KW-1133">Transmembrane helix</keyword>
<evidence type="ECO:0000313" key="6">
    <source>
        <dbReference type="EMBL" id="EAR29272.1"/>
    </source>
</evidence>
<dbReference type="PANTHER" id="PTHR30469">
    <property type="entry name" value="MULTIDRUG RESISTANCE PROTEIN MDTA"/>
    <property type="match status" value="1"/>
</dbReference>